<name>A0A182FZD6_ANOAL</name>
<evidence type="ECO:0000313" key="1">
    <source>
        <dbReference type="EnsemblMetazoa" id="AALB014952-PA"/>
    </source>
</evidence>
<proteinExistence type="predicted"/>
<dbReference type="AlphaFoldDB" id="A0A182FZD6"/>
<keyword evidence="2" id="KW-1185">Reference proteome</keyword>
<evidence type="ECO:0000313" key="2">
    <source>
        <dbReference type="Proteomes" id="UP000069272"/>
    </source>
</evidence>
<dbReference type="EnsemblMetazoa" id="AALB014952-RA">
    <property type="protein sequence ID" value="AALB014952-PA"/>
    <property type="gene ID" value="AALB014952"/>
</dbReference>
<protein>
    <submittedName>
        <fullName evidence="1">Uncharacterized protein</fullName>
    </submittedName>
</protein>
<sequence>MWWESASEGAQRRISEFQHVQLVYCD</sequence>
<dbReference type="Proteomes" id="UP000069272">
    <property type="component" value="Chromosome 3R"/>
</dbReference>
<accession>A0A182FZD6</accession>
<reference evidence="1 2" key="1">
    <citation type="journal article" date="2017" name="G3 (Bethesda)">
        <title>The Physical Genome Mapping of Anopheles albimanus Corrected Scaffold Misassemblies and Identified Interarm Rearrangements in Genus Anopheles.</title>
        <authorList>
            <person name="Artemov G.N."/>
            <person name="Peery A.N."/>
            <person name="Jiang X."/>
            <person name="Tu Z."/>
            <person name="Stegniy V.N."/>
            <person name="Sharakhova M.V."/>
            <person name="Sharakhov I.V."/>
        </authorList>
    </citation>
    <scope>NUCLEOTIDE SEQUENCE [LARGE SCALE GENOMIC DNA]</scope>
    <source>
        <strain evidence="1 2">ALBI9_A</strain>
    </source>
</reference>
<organism evidence="1 2">
    <name type="scientific">Anopheles albimanus</name>
    <name type="common">New world malaria mosquito</name>
    <dbReference type="NCBI Taxonomy" id="7167"/>
    <lineage>
        <taxon>Eukaryota</taxon>
        <taxon>Metazoa</taxon>
        <taxon>Ecdysozoa</taxon>
        <taxon>Arthropoda</taxon>
        <taxon>Hexapoda</taxon>
        <taxon>Insecta</taxon>
        <taxon>Pterygota</taxon>
        <taxon>Neoptera</taxon>
        <taxon>Endopterygota</taxon>
        <taxon>Diptera</taxon>
        <taxon>Nematocera</taxon>
        <taxon>Culicoidea</taxon>
        <taxon>Culicidae</taxon>
        <taxon>Anophelinae</taxon>
        <taxon>Anopheles</taxon>
    </lineage>
</organism>
<reference evidence="1" key="2">
    <citation type="submission" date="2022-08" db="UniProtKB">
        <authorList>
            <consortium name="EnsemblMetazoa"/>
        </authorList>
    </citation>
    <scope>IDENTIFICATION</scope>
    <source>
        <strain evidence="1">STECLA/ALBI9_A</strain>
    </source>
</reference>